<reference evidence="7" key="1">
    <citation type="submission" date="2015-11" db="EMBL/GenBank/DDBJ databases">
        <authorList>
            <consortium name="International Coturnix japonica Genome Analysis Consortium"/>
            <person name="Warren W."/>
            <person name="Burt D.W."/>
            <person name="Antin P.B."/>
            <person name="Lanford R."/>
            <person name="Gros J."/>
            <person name="Wilson R.K."/>
        </authorList>
    </citation>
    <scope>NUCLEOTIDE SEQUENCE [LARGE SCALE GENOMIC DNA]</scope>
</reference>
<keyword evidence="8" id="KW-1185">Reference proteome</keyword>
<evidence type="ECO:0000259" key="6">
    <source>
        <dbReference type="PROSITE" id="PS50923"/>
    </source>
</evidence>
<evidence type="ECO:0000256" key="4">
    <source>
        <dbReference type="ARBA" id="ARBA00023180"/>
    </source>
</evidence>
<reference evidence="7" key="3">
    <citation type="submission" date="2025-09" db="UniProtKB">
        <authorList>
            <consortium name="Ensembl"/>
        </authorList>
    </citation>
    <scope>IDENTIFICATION</scope>
</reference>
<dbReference type="AlphaFoldDB" id="A0A8C2TW53"/>
<evidence type="ECO:0000256" key="5">
    <source>
        <dbReference type="PROSITE-ProRule" id="PRU00302"/>
    </source>
</evidence>
<organism evidence="7 8">
    <name type="scientific">Coturnix japonica</name>
    <name type="common">Japanese quail</name>
    <name type="synonym">Coturnix coturnix japonica</name>
    <dbReference type="NCBI Taxonomy" id="93934"/>
    <lineage>
        <taxon>Eukaryota</taxon>
        <taxon>Metazoa</taxon>
        <taxon>Chordata</taxon>
        <taxon>Craniata</taxon>
        <taxon>Vertebrata</taxon>
        <taxon>Euteleostomi</taxon>
        <taxon>Archelosauria</taxon>
        <taxon>Archosauria</taxon>
        <taxon>Dinosauria</taxon>
        <taxon>Saurischia</taxon>
        <taxon>Theropoda</taxon>
        <taxon>Coelurosauria</taxon>
        <taxon>Aves</taxon>
        <taxon>Neognathae</taxon>
        <taxon>Galloanserae</taxon>
        <taxon>Galliformes</taxon>
        <taxon>Phasianidae</taxon>
        <taxon>Perdicinae</taxon>
        <taxon>Coturnix</taxon>
    </lineage>
</organism>
<keyword evidence="1 5" id="KW-0768">Sushi</keyword>
<dbReference type="InterPro" id="IPR000436">
    <property type="entry name" value="Sushi_SCR_CCP_dom"/>
</dbReference>
<evidence type="ECO:0000256" key="1">
    <source>
        <dbReference type="ARBA" id="ARBA00022659"/>
    </source>
</evidence>
<dbReference type="PANTHER" id="PTHR19325:SF560">
    <property type="entry name" value="SUSHI, VON WILLEBRAND FACTOR TYPE A, EGF AND PENTRAXIN DOMAIN-CONTAINING PROTEIN 1"/>
    <property type="match status" value="1"/>
</dbReference>
<dbReference type="CDD" id="cd00033">
    <property type="entry name" value="CCP"/>
    <property type="match status" value="2"/>
</dbReference>
<dbReference type="InterPro" id="IPR050350">
    <property type="entry name" value="Compl-Cell_Adhes-Reg"/>
</dbReference>
<dbReference type="Gene3D" id="2.10.70.10">
    <property type="entry name" value="Complement Module, domain 1"/>
    <property type="match status" value="2"/>
</dbReference>
<keyword evidence="4" id="KW-0325">Glycoprotein</keyword>
<feature type="domain" description="Sushi" evidence="6">
    <location>
        <begin position="100"/>
        <end position="160"/>
    </location>
</feature>
<dbReference type="Proteomes" id="UP000694412">
    <property type="component" value="Chromosome 26"/>
</dbReference>
<evidence type="ECO:0000256" key="3">
    <source>
        <dbReference type="ARBA" id="ARBA00023157"/>
    </source>
</evidence>
<name>A0A8C2TW53_COTJA</name>
<evidence type="ECO:0000313" key="7">
    <source>
        <dbReference type="Ensembl" id="ENSCJPP00005018548.1"/>
    </source>
</evidence>
<dbReference type="SUPFAM" id="SSF57535">
    <property type="entry name" value="Complement control module/SCR domain"/>
    <property type="match status" value="2"/>
</dbReference>
<feature type="disulfide bond" evidence="5">
    <location>
        <begin position="102"/>
        <end position="145"/>
    </location>
</feature>
<dbReference type="Pfam" id="PF00084">
    <property type="entry name" value="Sushi"/>
    <property type="match status" value="2"/>
</dbReference>
<protein>
    <recommendedName>
        <fullName evidence="6">Sushi domain-containing protein</fullName>
    </recommendedName>
</protein>
<dbReference type="PANTHER" id="PTHR19325">
    <property type="entry name" value="COMPLEMENT COMPONENT-RELATED SUSHI DOMAIN-CONTAINING"/>
    <property type="match status" value="1"/>
</dbReference>
<dbReference type="SMART" id="SM00032">
    <property type="entry name" value="CCP"/>
    <property type="match status" value="2"/>
</dbReference>
<dbReference type="Ensembl" id="ENSCJPT00005025786.1">
    <property type="protein sequence ID" value="ENSCJPP00005018548.1"/>
    <property type="gene ID" value="ENSCJPG00005015097.1"/>
</dbReference>
<dbReference type="InterPro" id="IPR035976">
    <property type="entry name" value="Sushi/SCR/CCP_sf"/>
</dbReference>
<proteinExistence type="predicted"/>
<dbReference type="PROSITE" id="PS50923">
    <property type="entry name" value="SUSHI"/>
    <property type="match status" value="2"/>
</dbReference>
<evidence type="ECO:0000256" key="2">
    <source>
        <dbReference type="ARBA" id="ARBA00022737"/>
    </source>
</evidence>
<reference evidence="7" key="2">
    <citation type="submission" date="2025-08" db="UniProtKB">
        <authorList>
            <consortium name="Ensembl"/>
        </authorList>
    </citation>
    <scope>IDENTIFICATION</scope>
</reference>
<accession>A0A8C2TW53</accession>
<keyword evidence="3 5" id="KW-1015">Disulfide bond</keyword>
<keyword evidence="2" id="KW-0677">Repeat</keyword>
<comment type="caution">
    <text evidence="5">Lacks conserved residue(s) required for the propagation of feature annotation.</text>
</comment>
<feature type="domain" description="Sushi" evidence="6">
    <location>
        <begin position="30"/>
        <end position="93"/>
    </location>
</feature>
<sequence>MFFPPRSSHIVCTSLLSHWQCHGVFISPPGSCDDPPDVQNAVKARLAGNLFPIETVITYECKSGYEFSPGVVMQHISCLPDYTWTEIPPPCQSKLSCSPGRCPPPPIVDHADRRPSYELLVGSTITYFCRHGYTLIPGVSPTTTCLKNFTWSAIPTLCQSEFSLLAKPLVKDVETASLLHCCYAVKALFIWAPSSNFAVHSIASTRTLCSPCSRAELCVSSGSVSTVPPVWLHP</sequence>
<evidence type="ECO:0000313" key="8">
    <source>
        <dbReference type="Proteomes" id="UP000694412"/>
    </source>
</evidence>